<proteinExistence type="predicted"/>
<dbReference type="OrthoDB" id="77408at2157"/>
<dbReference type="EMBL" id="MZGS01000019">
    <property type="protein sequence ID" value="PWB87585.1"/>
    <property type="molecule type" value="Genomic_DNA"/>
</dbReference>
<keyword evidence="3" id="KW-1185">Reference proteome</keyword>
<dbReference type="AlphaFoldDB" id="A0A315XMN8"/>
<dbReference type="Pfam" id="PF12773">
    <property type="entry name" value="DZR"/>
    <property type="match status" value="1"/>
</dbReference>
<gene>
    <name evidence="2" type="ORF">MBBTH_08540</name>
</gene>
<protein>
    <submittedName>
        <fullName evidence="2">Double zinc ribbon</fullName>
    </submittedName>
</protein>
<reference evidence="2 3" key="1">
    <citation type="submission" date="2017-03" db="EMBL/GenBank/DDBJ databases">
        <title>Genome sequence of Methanobrevibacter thaueri.</title>
        <authorList>
            <person name="Poehlein A."/>
            <person name="Seedorf H."/>
            <person name="Daniel R."/>
        </authorList>
    </citation>
    <scope>NUCLEOTIDE SEQUENCE [LARGE SCALE GENOMIC DNA]</scope>
    <source>
        <strain evidence="2 3">DSM 11995</strain>
    </source>
</reference>
<dbReference type="InterPro" id="IPR025874">
    <property type="entry name" value="DZR"/>
</dbReference>
<organism evidence="2 3">
    <name type="scientific">Methanobrevibacter thaueri</name>
    <dbReference type="NCBI Taxonomy" id="190975"/>
    <lineage>
        <taxon>Archaea</taxon>
        <taxon>Methanobacteriati</taxon>
        <taxon>Methanobacteriota</taxon>
        <taxon>Methanomada group</taxon>
        <taxon>Methanobacteria</taxon>
        <taxon>Methanobacteriales</taxon>
        <taxon>Methanobacteriaceae</taxon>
        <taxon>Methanobrevibacter</taxon>
    </lineage>
</organism>
<evidence type="ECO:0000313" key="2">
    <source>
        <dbReference type="EMBL" id="PWB87585.1"/>
    </source>
</evidence>
<dbReference type="Proteomes" id="UP000251717">
    <property type="component" value="Unassembled WGS sequence"/>
</dbReference>
<accession>A0A315XMN8</accession>
<feature type="domain" description="DZANK-type" evidence="1">
    <location>
        <begin position="225"/>
        <end position="272"/>
    </location>
</feature>
<evidence type="ECO:0000259" key="1">
    <source>
        <dbReference type="Pfam" id="PF12773"/>
    </source>
</evidence>
<name>A0A315XMN8_9EURY</name>
<sequence>MIKMRSGNYCKVCGHRILPNEPYCTGCGAKTGFDASDIDCVLTPPIHNIGFFNFQIDFSPYIITKNDFKYEICSCGYLNDKNNEFCYMCGAKRSESKLAKILKRKSKPKFSVDNVLCECGAVNSKENVYCEMCGKQLKEDTINSNDNYSNFNLQFKNSIFCFCGEENEKFAQFCRNCGLPLSNYGALNDMAILCTCSTLNEVTSDYCIGCGNNLKREDRKIVCVCGHRNSPNLRFCENCERPLNPQRNIKTRIVCSCGEILDWDSDFCPNCGKNVKLTITRRNSVDSAVKSLKNMFRQGLK</sequence>
<comment type="caution">
    <text evidence="2">The sequence shown here is derived from an EMBL/GenBank/DDBJ whole genome shotgun (WGS) entry which is preliminary data.</text>
</comment>
<evidence type="ECO:0000313" key="3">
    <source>
        <dbReference type="Proteomes" id="UP000251717"/>
    </source>
</evidence>